<evidence type="ECO:0000313" key="2">
    <source>
        <dbReference type="EMBL" id="GAA2112575.1"/>
    </source>
</evidence>
<dbReference type="RefSeq" id="WP_344223804.1">
    <property type="nucleotide sequence ID" value="NZ_BAAAQA010000007.1"/>
</dbReference>
<dbReference type="EMBL" id="BAAAQA010000007">
    <property type="protein sequence ID" value="GAA2112575.1"/>
    <property type="molecule type" value="Genomic_DNA"/>
</dbReference>
<organism evidence="2 3">
    <name type="scientific">Kocuria atrinae</name>
    <dbReference type="NCBI Taxonomy" id="592377"/>
    <lineage>
        <taxon>Bacteria</taxon>
        <taxon>Bacillati</taxon>
        <taxon>Actinomycetota</taxon>
        <taxon>Actinomycetes</taxon>
        <taxon>Micrococcales</taxon>
        <taxon>Micrococcaceae</taxon>
        <taxon>Kocuria</taxon>
    </lineage>
</organism>
<dbReference type="Proteomes" id="UP001500166">
    <property type="component" value="Unassembled WGS sequence"/>
</dbReference>
<evidence type="ECO:0000256" key="1">
    <source>
        <dbReference type="SAM" id="MobiDB-lite"/>
    </source>
</evidence>
<name>A0ABN2XJA5_9MICC</name>
<protein>
    <submittedName>
        <fullName evidence="2">Uncharacterized protein</fullName>
    </submittedName>
</protein>
<feature type="compositionally biased region" description="Basic and acidic residues" evidence="1">
    <location>
        <begin position="45"/>
        <end position="55"/>
    </location>
</feature>
<accession>A0ABN2XJA5</accession>
<sequence length="55" mass="5964">MQLQNNGKPGEDSIKMSADEEREELTNRAEADAEPADEGVGAMTDNKDEDPATKN</sequence>
<gene>
    <name evidence="2" type="ORF">GCM10009824_08750</name>
</gene>
<comment type="caution">
    <text evidence="2">The sequence shown here is derived from an EMBL/GenBank/DDBJ whole genome shotgun (WGS) entry which is preliminary data.</text>
</comment>
<feature type="region of interest" description="Disordered" evidence="1">
    <location>
        <begin position="1"/>
        <end position="55"/>
    </location>
</feature>
<evidence type="ECO:0000313" key="3">
    <source>
        <dbReference type="Proteomes" id="UP001500166"/>
    </source>
</evidence>
<proteinExistence type="predicted"/>
<keyword evidence="3" id="KW-1185">Reference proteome</keyword>
<reference evidence="2 3" key="1">
    <citation type="journal article" date="2019" name="Int. J. Syst. Evol. Microbiol.">
        <title>The Global Catalogue of Microorganisms (GCM) 10K type strain sequencing project: providing services to taxonomists for standard genome sequencing and annotation.</title>
        <authorList>
            <consortium name="The Broad Institute Genomics Platform"/>
            <consortium name="The Broad Institute Genome Sequencing Center for Infectious Disease"/>
            <person name="Wu L."/>
            <person name="Ma J."/>
        </authorList>
    </citation>
    <scope>NUCLEOTIDE SEQUENCE [LARGE SCALE GENOMIC DNA]</scope>
    <source>
        <strain evidence="2 3">JCM 15914</strain>
    </source>
</reference>
<feature type="compositionally biased region" description="Basic and acidic residues" evidence="1">
    <location>
        <begin position="9"/>
        <end position="31"/>
    </location>
</feature>